<reference evidence="2" key="1">
    <citation type="journal article" date="2015" name="Nature">
        <title>Complex archaea that bridge the gap between prokaryotes and eukaryotes.</title>
        <authorList>
            <person name="Spang A."/>
            <person name="Saw J.H."/>
            <person name="Jorgensen S.L."/>
            <person name="Zaremba-Niedzwiedzka K."/>
            <person name="Martijn J."/>
            <person name="Lind A.E."/>
            <person name="van Eijk R."/>
            <person name="Schleper C."/>
            <person name="Guy L."/>
            <person name="Ettema T.J."/>
        </authorList>
    </citation>
    <scope>NUCLEOTIDE SEQUENCE</scope>
</reference>
<dbReference type="AlphaFoldDB" id="A0A0F9U348"/>
<feature type="region of interest" description="Disordered" evidence="1">
    <location>
        <begin position="1"/>
        <end position="40"/>
    </location>
</feature>
<sequence length="95" mass="10115">MSIQSDGNAYRKRSRSHPVHTRMVTKRRARANGDNLSDPLAIEGHRARPVSCGCGWSGTMDKLTNPAGGPTLGGVNLGPGFPVCPKCKTDARLEA</sequence>
<feature type="compositionally biased region" description="Basic residues" evidence="1">
    <location>
        <begin position="10"/>
        <end position="30"/>
    </location>
</feature>
<protein>
    <submittedName>
        <fullName evidence="2">Uncharacterized protein</fullName>
    </submittedName>
</protein>
<evidence type="ECO:0000313" key="2">
    <source>
        <dbReference type="EMBL" id="KKN85984.1"/>
    </source>
</evidence>
<accession>A0A0F9U348</accession>
<comment type="caution">
    <text evidence="2">The sequence shown here is derived from an EMBL/GenBank/DDBJ whole genome shotgun (WGS) entry which is preliminary data.</text>
</comment>
<gene>
    <name evidence="2" type="ORF">LCGC14_0273960</name>
</gene>
<name>A0A0F9U348_9ZZZZ</name>
<proteinExistence type="predicted"/>
<evidence type="ECO:0000256" key="1">
    <source>
        <dbReference type="SAM" id="MobiDB-lite"/>
    </source>
</evidence>
<organism evidence="2">
    <name type="scientific">marine sediment metagenome</name>
    <dbReference type="NCBI Taxonomy" id="412755"/>
    <lineage>
        <taxon>unclassified sequences</taxon>
        <taxon>metagenomes</taxon>
        <taxon>ecological metagenomes</taxon>
    </lineage>
</organism>
<dbReference type="EMBL" id="LAZR01000153">
    <property type="protein sequence ID" value="KKN85984.1"/>
    <property type="molecule type" value="Genomic_DNA"/>
</dbReference>